<feature type="compositionally biased region" description="Gly residues" evidence="1">
    <location>
        <begin position="513"/>
        <end position="523"/>
    </location>
</feature>
<feature type="domain" description="Band 7" evidence="2">
    <location>
        <begin position="408"/>
        <end position="497"/>
    </location>
</feature>
<accession>A0A1Q9C2V1</accession>
<organism evidence="3 4">
    <name type="scientific">Symbiodinium microadriaticum</name>
    <name type="common">Dinoflagellate</name>
    <name type="synonym">Zooxanthella microadriatica</name>
    <dbReference type="NCBI Taxonomy" id="2951"/>
    <lineage>
        <taxon>Eukaryota</taxon>
        <taxon>Sar</taxon>
        <taxon>Alveolata</taxon>
        <taxon>Dinophyceae</taxon>
        <taxon>Suessiales</taxon>
        <taxon>Symbiodiniaceae</taxon>
        <taxon>Symbiodinium</taxon>
    </lineage>
</organism>
<sequence>MKAAFPGFDADVHCDLPSGSVLSRRQLVVDCAFACFWRQLLADHDGCLYLWADSSPQGGVDWLLSIIVLIKRENLEEVAEAADALQGSAERFVAACELDDTHAMMQIAQQRHACGLVLTKGMQRHRQIPMALGSGRSSLEHKVRCICQKFYAESQSLPALKKNLGRVRSVCTDMGTEMGLPQMEGASLESLIPSYMLEDAGLFSEEAAGQAEHCANFLLPEALLAPGILHIVHNMMKDTDSNLSFWKTWIPGLKAIAKLLHEDHLRQRLVATCIKGTPFEWLEEHFQKGVPQPIEWRWGTVTAIVEHVLSVRSAIQAIWNPAVFGKGESEERERTEGADALNVDTITEAVRLRQAGIDLGVEASDIVEVLDQYKSFLARFAEVEDMNELAKRFGYFRNFDGSFQPTQEDVYEKPLIVRTSDGLKVTLELEFVFRLQMNNLRSLYMLVGAESYQNTLVHIASGTIAAHATNFSAQAFYGDRGGVASAFQEALTQELAQRLYINEEQAEEEKDGPGQGKTSGEGARQGEGRQWPKGEDKWNRQHRQDRRDKIQELINIVGRLVHRLEDAKTVTSFDNDFVMLLREPPRIHCR</sequence>
<feature type="compositionally biased region" description="Basic and acidic residues" evidence="1">
    <location>
        <begin position="524"/>
        <end position="539"/>
    </location>
</feature>
<evidence type="ECO:0000313" key="4">
    <source>
        <dbReference type="Proteomes" id="UP000186817"/>
    </source>
</evidence>
<dbReference type="InterPro" id="IPR001107">
    <property type="entry name" value="Band_7"/>
</dbReference>
<gene>
    <name evidence="3" type="ORF">AK812_SmicGene42716</name>
</gene>
<name>A0A1Q9C2V1_SYMMI</name>
<evidence type="ECO:0000313" key="3">
    <source>
        <dbReference type="EMBL" id="OLP77241.1"/>
    </source>
</evidence>
<dbReference type="Pfam" id="PF01145">
    <property type="entry name" value="Band_7"/>
    <property type="match status" value="1"/>
</dbReference>
<feature type="region of interest" description="Disordered" evidence="1">
    <location>
        <begin position="504"/>
        <end position="545"/>
    </location>
</feature>
<evidence type="ECO:0000256" key="1">
    <source>
        <dbReference type="SAM" id="MobiDB-lite"/>
    </source>
</evidence>
<evidence type="ECO:0000259" key="2">
    <source>
        <dbReference type="Pfam" id="PF01145"/>
    </source>
</evidence>
<dbReference type="OrthoDB" id="441795at2759"/>
<reference evidence="3 4" key="1">
    <citation type="submission" date="2016-02" db="EMBL/GenBank/DDBJ databases">
        <title>Genome analysis of coral dinoflagellate symbionts highlights evolutionary adaptations to a symbiotic lifestyle.</title>
        <authorList>
            <person name="Aranda M."/>
            <person name="Li Y."/>
            <person name="Liew Y.J."/>
            <person name="Baumgarten S."/>
            <person name="Simakov O."/>
            <person name="Wilson M."/>
            <person name="Piel J."/>
            <person name="Ashoor H."/>
            <person name="Bougouffa S."/>
            <person name="Bajic V.B."/>
            <person name="Ryu T."/>
            <person name="Ravasi T."/>
            <person name="Bayer T."/>
            <person name="Micklem G."/>
            <person name="Kim H."/>
            <person name="Bhak J."/>
            <person name="Lajeunesse T.C."/>
            <person name="Voolstra C.R."/>
        </authorList>
    </citation>
    <scope>NUCLEOTIDE SEQUENCE [LARGE SCALE GENOMIC DNA]</scope>
    <source>
        <strain evidence="3 4">CCMP2467</strain>
    </source>
</reference>
<dbReference type="Proteomes" id="UP000186817">
    <property type="component" value="Unassembled WGS sequence"/>
</dbReference>
<comment type="caution">
    <text evidence="3">The sequence shown here is derived from an EMBL/GenBank/DDBJ whole genome shotgun (WGS) entry which is preliminary data.</text>
</comment>
<dbReference type="EMBL" id="LSRX01001809">
    <property type="protein sequence ID" value="OLP77241.1"/>
    <property type="molecule type" value="Genomic_DNA"/>
</dbReference>
<dbReference type="AlphaFoldDB" id="A0A1Q9C2V1"/>
<keyword evidence="4" id="KW-1185">Reference proteome</keyword>
<proteinExistence type="predicted"/>
<protein>
    <recommendedName>
        <fullName evidence="2">Band 7 domain-containing protein</fullName>
    </recommendedName>
</protein>